<dbReference type="EMBL" id="AECZ01000054">
    <property type="protein sequence ID" value="EFL49232.1"/>
    <property type="molecule type" value="Genomic_DNA"/>
</dbReference>
<dbReference type="InterPro" id="IPR027417">
    <property type="entry name" value="P-loop_NTPase"/>
</dbReference>
<organism evidence="2 3">
    <name type="scientific">Solidesulfovibrio fructosivorans JJ]</name>
    <dbReference type="NCBI Taxonomy" id="596151"/>
    <lineage>
        <taxon>Bacteria</taxon>
        <taxon>Pseudomonadati</taxon>
        <taxon>Thermodesulfobacteriota</taxon>
        <taxon>Desulfovibrionia</taxon>
        <taxon>Desulfovibrionales</taxon>
        <taxon>Desulfovibrionaceae</taxon>
        <taxon>Solidesulfovibrio</taxon>
    </lineage>
</organism>
<dbReference type="AlphaFoldDB" id="E1K2B2"/>
<protein>
    <recommendedName>
        <fullName evidence="1">Rad50/SbcC-type AAA domain-containing protein</fullName>
    </recommendedName>
</protein>
<gene>
    <name evidence="2" type="ORF">DesfrDRAFT_4012</name>
</gene>
<dbReference type="Gene3D" id="3.40.50.300">
    <property type="entry name" value="P-loop containing nucleotide triphosphate hydrolases"/>
    <property type="match status" value="1"/>
</dbReference>
<comment type="caution">
    <text evidence="2">The sequence shown here is derived from an EMBL/GenBank/DDBJ whole genome shotgun (WGS) entry which is preliminary data.</text>
</comment>
<keyword evidence="3" id="KW-1185">Reference proteome</keyword>
<dbReference type="GO" id="GO:0006302">
    <property type="term" value="P:double-strand break repair"/>
    <property type="evidence" value="ECO:0007669"/>
    <property type="project" value="InterPro"/>
</dbReference>
<dbReference type="eggNOG" id="COG0497">
    <property type="taxonomic scope" value="Bacteria"/>
</dbReference>
<feature type="domain" description="Rad50/SbcC-type AAA" evidence="1">
    <location>
        <begin position="4"/>
        <end position="44"/>
    </location>
</feature>
<accession>E1K2B2</accession>
<sequence length="453" mass="47627">MMRRLVLTDFMAHAHTVFEFAPGLNVLTGPNNTGKSAVVEGLRCLAQNPTPGHCIRHGAREARVSAEFDDGTVVTWVRRPKYALYELTRPGAEEPEVYAKFGRTPPEDILAVLRLSPVPIEGGDPVDVHIGNQREPVFLLNQPGSALSGFFAASTEAAHLIAMQNLLTDRTRKAKTEKNRLDKELTALAASLGTLSPLPELELRLERAGEAEDALAARELEASGLADWLARRRDLAGSIDRRERSGAALSRLDGPPELAPTAPLAGLVAARETLSRRMDRVRRRGGALASLAAPPTLADTTGLAERTRDLVALRGALARTGKKAAALAGLAPPGDLADVAGLNALANNLRAVRGGLRSLDGRARALSRLAAPPEPAELAPLADLAASLRSAGLAVSAAKAGVLAKARALEELKARIADRLAALGTCPLCGGALDPDDFLGAGHTHETKPEGAS</sequence>
<dbReference type="InterPro" id="IPR038729">
    <property type="entry name" value="Rad50/SbcC_AAA"/>
</dbReference>
<evidence type="ECO:0000313" key="2">
    <source>
        <dbReference type="EMBL" id="EFL49232.1"/>
    </source>
</evidence>
<evidence type="ECO:0000313" key="3">
    <source>
        <dbReference type="Proteomes" id="UP000006250"/>
    </source>
</evidence>
<dbReference type="SUPFAM" id="SSF52540">
    <property type="entry name" value="P-loop containing nucleoside triphosphate hydrolases"/>
    <property type="match status" value="1"/>
</dbReference>
<dbReference type="STRING" id="596151.DesfrDRAFT_4012"/>
<dbReference type="Pfam" id="PF13476">
    <property type="entry name" value="AAA_23"/>
    <property type="match status" value="1"/>
</dbReference>
<proteinExistence type="predicted"/>
<dbReference type="RefSeq" id="WP_005996977.1">
    <property type="nucleotide sequence ID" value="NZ_AECZ01000054.1"/>
</dbReference>
<dbReference type="OrthoDB" id="267455at2"/>
<dbReference type="GO" id="GO:0016887">
    <property type="term" value="F:ATP hydrolysis activity"/>
    <property type="evidence" value="ECO:0007669"/>
    <property type="project" value="InterPro"/>
</dbReference>
<name>E1K2B2_SOLFR</name>
<reference evidence="2 3" key="1">
    <citation type="submission" date="2010-08" db="EMBL/GenBank/DDBJ databases">
        <title>The draft genome of Desulfovibrio fructosovorans JJ.</title>
        <authorList>
            <consortium name="US DOE Joint Genome Institute (JGI-PGF)"/>
            <person name="Lucas S."/>
            <person name="Copeland A."/>
            <person name="Lapidus A."/>
            <person name="Cheng J.-F."/>
            <person name="Bruce D."/>
            <person name="Goodwin L."/>
            <person name="Pitluck S."/>
            <person name="Land M.L."/>
            <person name="Hauser L."/>
            <person name="Chang Y.-J."/>
            <person name="Jeffries C."/>
            <person name="Wall J.D."/>
            <person name="Stahl D.A."/>
            <person name="Arkin A.P."/>
            <person name="Dehal P."/>
            <person name="Stolyar S.M."/>
            <person name="Hazen T.C."/>
            <person name="Woyke T.J."/>
        </authorList>
    </citation>
    <scope>NUCLEOTIDE SEQUENCE [LARGE SCALE GENOMIC DNA]</scope>
    <source>
        <strain evidence="2 3">JJ</strain>
    </source>
</reference>
<evidence type="ECO:0000259" key="1">
    <source>
        <dbReference type="Pfam" id="PF13476"/>
    </source>
</evidence>
<dbReference type="Proteomes" id="UP000006250">
    <property type="component" value="Unassembled WGS sequence"/>
</dbReference>